<accession>A0A9W4VRS8</accession>
<evidence type="ECO:0000256" key="3">
    <source>
        <dbReference type="ARBA" id="ARBA00022989"/>
    </source>
</evidence>
<dbReference type="EMBL" id="CAMAPB010000030">
    <property type="protein sequence ID" value="CAH9060066.1"/>
    <property type="molecule type" value="Genomic_DNA"/>
</dbReference>
<evidence type="ECO:0000313" key="6">
    <source>
        <dbReference type="EMBL" id="CAH9060066.1"/>
    </source>
</evidence>
<dbReference type="GO" id="GO:0097347">
    <property type="term" value="C:TAM protein secretion complex"/>
    <property type="evidence" value="ECO:0007669"/>
    <property type="project" value="TreeGrafter"/>
</dbReference>
<keyword evidence="2" id="KW-0812">Transmembrane</keyword>
<comment type="subcellular location">
    <subcellularLocation>
        <location evidence="1">Membrane</location>
        <topology evidence="1">Single-pass membrane protein</topology>
    </subcellularLocation>
</comment>
<dbReference type="InterPro" id="IPR007452">
    <property type="entry name" value="TamB_C"/>
</dbReference>
<dbReference type="Proteomes" id="UP001152447">
    <property type="component" value="Unassembled WGS sequence"/>
</dbReference>
<dbReference type="PANTHER" id="PTHR36985">
    <property type="entry name" value="TRANSLOCATION AND ASSEMBLY MODULE SUBUNIT TAMB"/>
    <property type="match status" value="1"/>
</dbReference>
<dbReference type="GO" id="GO:0005886">
    <property type="term" value="C:plasma membrane"/>
    <property type="evidence" value="ECO:0007669"/>
    <property type="project" value="InterPro"/>
</dbReference>
<sequence>MSVFKKVTAIISAVLATLLVILFCVLFTAPGNQLLAYTANKLVDGLTIEIKNGRFLYNDAFNLQFDQNGLSVNAQQLKIDLFWWQCDGICIDNLSAKSIKLTLPKSAENKDETPTAAVEKITLPFNIALKNLAIDEFILNHSSANVTLNTLQLSAKAEGSDVTIKRLTIPRINVVLKEQTAAQQAAANQQTTTAIKELPALPNIDFISPLNINVEQFNITNVTINQGEQHYSINDIALQMSVEDATIKVQSLSAGYQQWQLNTQLDATLEGAMPINGNISLKGNEHRATLDINGDLAKLNIALDTTGLFPLNLRATANLKQKNYPFSVNGKINQWLINTQNNELKVKNINLSAQGNANDYQLSLTGNTQLDAYPSVDLNAQLKGTLTKATLETLALKTNDSAANIQAQLDWQQGIKADFTGVLSNLKAQYLTDALTSDVSGTFKGVFNAQADTWQLQMNNTKLAGFLNNVPLEFAANFKLDNQLKADIDSFYLSSGANKLTLNGQVDDTWQVDGDITLNSDEQANLPFIANGKADLKVRGNRLTPSVNLAVILERFIFNEININKLAIKSQLDTAADWQTDLSVNVASALVAGQQINNINIAASGDKTDHQLSASIDAEKGAVELELNGKMKNAIWNGELSDITLSDKKLSFNNTKKISVMVNTQNGDFDVSAHCWQSAQSKLCIDTLSQTKALGQFNAKLANLSLAELKHLLPDNIRTRGDLTGDFAANWQSGALKTLRANVNSNGLNAVLTSEEDRFKLPIETLSIRAFSDSQVGKIKANLASSVLGKIATDINIDDIQNTQTLSGNVNIDKILLSDIQPFLDTLEQLKGAISGQVTLAGTLKDPQLDGELKIADINLEGEQLPVALKDSNIHILFNKTTATIKGNLSDPQGGQVKLTGDVDWQGEQPAVNVAVVGNEFFVRAQQGVIFKVSPDLKIGIADNALNLVGEVVVPYGRIEIEELPEGAVQVSDDEIIIDQKTQAAKKVPFDYDVDLKVTVKNDVKVESFGLKSKVTGDLALKMSQGTPIIATGELNLIEGTYLAFGQDLIIRTGQVGFSGAIDKPYLNIKAIRNPDNTANGVIAGVTLTGSVEQPMLKVFSEPAMDQAQALAYLLNGQPLGEGDSSTDAMLTQLLLSQGVSRSEGVVSKVGETFGLSDVSLSSKGSGEQTKVEISGYIAPSLQVKYSVGVFDSLSEVAVRYQLLSKLYIEITSGLYQNVDILYKFDWD</sequence>
<evidence type="ECO:0000259" key="5">
    <source>
        <dbReference type="Pfam" id="PF04357"/>
    </source>
</evidence>
<keyword evidence="7" id="KW-1185">Reference proteome</keyword>
<name>A0A9W4VRS8_PSEHA</name>
<dbReference type="GO" id="GO:0009306">
    <property type="term" value="P:protein secretion"/>
    <property type="evidence" value="ECO:0007669"/>
    <property type="project" value="InterPro"/>
</dbReference>
<comment type="caution">
    <text evidence="6">The sequence shown here is derived from an EMBL/GenBank/DDBJ whole genome shotgun (WGS) entry which is preliminary data.</text>
</comment>
<evidence type="ECO:0000256" key="2">
    <source>
        <dbReference type="ARBA" id="ARBA00022692"/>
    </source>
</evidence>
<organism evidence="6 7">
    <name type="scientific">Pseudoalteromonas haloplanktis</name>
    <name type="common">Alteromonas haloplanktis</name>
    <dbReference type="NCBI Taxonomy" id="228"/>
    <lineage>
        <taxon>Bacteria</taxon>
        <taxon>Pseudomonadati</taxon>
        <taxon>Pseudomonadota</taxon>
        <taxon>Gammaproteobacteria</taxon>
        <taxon>Alteromonadales</taxon>
        <taxon>Pseudoalteromonadaceae</taxon>
        <taxon>Pseudoalteromonas</taxon>
    </lineage>
</organism>
<evidence type="ECO:0000256" key="4">
    <source>
        <dbReference type="ARBA" id="ARBA00023136"/>
    </source>
</evidence>
<dbReference type="AlphaFoldDB" id="A0A9W4VRS8"/>
<gene>
    <name evidence="6" type="primary">tamB</name>
    <name evidence="6" type="ORF">PSEHALCIP103_02198</name>
</gene>
<feature type="domain" description="Translocation and assembly module TamB C-terminal" evidence="5">
    <location>
        <begin position="890"/>
        <end position="1227"/>
    </location>
</feature>
<dbReference type="RefSeq" id="WP_262976820.1">
    <property type="nucleotide sequence ID" value="NZ_CAMAPB010000030.1"/>
</dbReference>
<dbReference type="PANTHER" id="PTHR36985:SF1">
    <property type="entry name" value="TRANSLOCATION AND ASSEMBLY MODULE SUBUNIT TAMB"/>
    <property type="match status" value="1"/>
</dbReference>
<evidence type="ECO:0000313" key="7">
    <source>
        <dbReference type="Proteomes" id="UP001152447"/>
    </source>
</evidence>
<dbReference type="Pfam" id="PF04357">
    <property type="entry name" value="TamB"/>
    <property type="match status" value="1"/>
</dbReference>
<protein>
    <submittedName>
        <fullName evidence="6">Translocation and assembly module subunit TamB</fullName>
    </submittedName>
</protein>
<keyword evidence="3" id="KW-1133">Transmembrane helix</keyword>
<reference evidence="6" key="1">
    <citation type="submission" date="2022-07" db="EMBL/GenBank/DDBJ databases">
        <authorList>
            <person name="Criscuolo A."/>
        </authorList>
    </citation>
    <scope>NUCLEOTIDE SEQUENCE</scope>
    <source>
        <strain evidence="6">CIP103197</strain>
    </source>
</reference>
<evidence type="ECO:0000256" key="1">
    <source>
        <dbReference type="ARBA" id="ARBA00004167"/>
    </source>
</evidence>
<proteinExistence type="predicted"/>
<keyword evidence="4" id="KW-0472">Membrane</keyword>